<accession>A0A0K8VNG0</accession>
<evidence type="ECO:0000313" key="1">
    <source>
        <dbReference type="EMBL" id="JAI40383.1"/>
    </source>
</evidence>
<sequence>MLLGYPLSSQNACLSAAFSGKETKQSPLACWPLLGRCSQESRCEPGRCRGKLSIGCDVLSNPSDLSFERLENFHVKFGVDGLFRRNKFMVDDAFDVIKKQ</sequence>
<reference evidence="1" key="1">
    <citation type="submission" date="2015-06" db="EMBL/GenBank/DDBJ databases">
        <authorList>
            <person name="Hoefler B.C."/>
            <person name="Straight P.D."/>
        </authorList>
    </citation>
    <scope>NUCLEOTIDE SEQUENCE</scope>
</reference>
<name>A0A0K8VNG0_BACLA</name>
<protein>
    <submittedName>
        <fullName evidence="1">Uncharacterized protein</fullName>
    </submittedName>
</protein>
<gene>
    <name evidence="1" type="ORF">c0_g1_i1</name>
</gene>
<dbReference type="AlphaFoldDB" id="A0A0K8VNG0"/>
<organism evidence="1">
    <name type="scientific">Bactrocera latifrons</name>
    <name type="common">Malaysian fruit fly</name>
    <name type="synonym">Chaetodacus latifrons</name>
    <dbReference type="NCBI Taxonomy" id="174628"/>
    <lineage>
        <taxon>Eukaryota</taxon>
        <taxon>Metazoa</taxon>
        <taxon>Ecdysozoa</taxon>
        <taxon>Arthropoda</taxon>
        <taxon>Hexapoda</taxon>
        <taxon>Insecta</taxon>
        <taxon>Pterygota</taxon>
        <taxon>Neoptera</taxon>
        <taxon>Endopterygota</taxon>
        <taxon>Diptera</taxon>
        <taxon>Brachycera</taxon>
        <taxon>Muscomorpha</taxon>
        <taxon>Tephritoidea</taxon>
        <taxon>Tephritidae</taxon>
        <taxon>Bactrocera</taxon>
        <taxon>Bactrocera</taxon>
    </lineage>
</organism>
<dbReference type="EMBL" id="GDHF01011931">
    <property type="protein sequence ID" value="JAI40383.1"/>
    <property type="molecule type" value="Transcribed_RNA"/>
</dbReference>
<proteinExistence type="predicted"/>